<keyword evidence="2" id="KW-0694">RNA-binding</keyword>
<dbReference type="GeneID" id="90040112"/>
<accession>A0ABR1FF00</accession>
<name>A0ABR1FF00_9ASCO</name>
<dbReference type="PROSITE" id="PS50084">
    <property type="entry name" value="KH_TYPE_1"/>
    <property type="match status" value="3"/>
</dbReference>
<dbReference type="InterPro" id="IPR004088">
    <property type="entry name" value="KH_dom_type_1"/>
</dbReference>
<organism evidence="5 6">
    <name type="scientific">Myxozyma melibiosi</name>
    <dbReference type="NCBI Taxonomy" id="54550"/>
    <lineage>
        <taxon>Eukaryota</taxon>
        <taxon>Fungi</taxon>
        <taxon>Dikarya</taxon>
        <taxon>Ascomycota</taxon>
        <taxon>Saccharomycotina</taxon>
        <taxon>Lipomycetes</taxon>
        <taxon>Lipomycetales</taxon>
        <taxon>Lipomycetaceae</taxon>
        <taxon>Myxozyma</taxon>
    </lineage>
</organism>
<protein>
    <recommendedName>
        <fullName evidence="4">K Homology domain-containing protein</fullName>
    </recommendedName>
</protein>
<feature type="region of interest" description="Disordered" evidence="3">
    <location>
        <begin position="1"/>
        <end position="29"/>
    </location>
</feature>
<evidence type="ECO:0000256" key="2">
    <source>
        <dbReference type="PROSITE-ProRule" id="PRU00117"/>
    </source>
</evidence>
<keyword evidence="6" id="KW-1185">Reference proteome</keyword>
<evidence type="ECO:0000259" key="4">
    <source>
        <dbReference type="SMART" id="SM00322"/>
    </source>
</evidence>
<dbReference type="EMBL" id="JBBJBU010000001">
    <property type="protein sequence ID" value="KAK7207733.1"/>
    <property type="molecule type" value="Genomic_DNA"/>
</dbReference>
<dbReference type="RefSeq" id="XP_064770766.1">
    <property type="nucleotide sequence ID" value="XM_064914600.1"/>
</dbReference>
<dbReference type="CDD" id="cd22457">
    <property type="entry name" value="KH-I_Rnc1_rpt3"/>
    <property type="match status" value="1"/>
</dbReference>
<reference evidence="5 6" key="1">
    <citation type="submission" date="2024-03" db="EMBL/GenBank/DDBJ databases">
        <title>Genome-scale model development and genomic sequencing of the oleaginous clade Lipomyces.</title>
        <authorList>
            <consortium name="Lawrence Berkeley National Laboratory"/>
            <person name="Czajka J.J."/>
            <person name="Han Y."/>
            <person name="Kim J."/>
            <person name="Mondo S.J."/>
            <person name="Hofstad B.A."/>
            <person name="Robles A."/>
            <person name="Haridas S."/>
            <person name="Riley R."/>
            <person name="LaButti K."/>
            <person name="Pangilinan J."/>
            <person name="Andreopoulos W."/>
            <person name="Lipzen A."/>
            <person name="Yan J."/>
            <person name="Wang M."/>
            <person name="Ng V."/>
            <person name="Grigoriev I.V."/>
            <person name="Spatafora J.W."/>
            <person name="Magnuson J.K."/>
            <person name="Baker S.E."/>
            <person name="Pomraning K.R."/>
        </authorList>
    </citation>
    <scope>NUCLEOTIDE SEQUENCE [LARGE SCALE GENOMIC DNA]</scope>
    <source>
        <strain evidence="5 6">Phaff 52-87</strain>
    </source>
</reference>
<dbReference type="InterPro" id="IPR004087">
    <property type="entry name" value="KH_dom"/>
</dbReference>
<dbReference type="Proteomes" id="UP001498771">
    <property type="component" value="Unassembled WGS sequence"/>
</dbReference>
<dbReference type="PANTHER" id="PTHR10288">
    <property type="entry name" value="KH DOMAIN CONTAINING RNA BINDING PROTEIN"/>
    <property type="match status" value="1"/>
</dbReference>
<keyword evidence="1" id="KW-0677">Repeat</keyword>
<comment type="caution">
    <text evidence="5">The sequence shown here is derived from an EMBL/GenBank/DDBJ whole genome shotgun (WGS) entry which is preliminary data.</text>
</comment>
<dbReference type="Gene3D" id="3.30.1370.10">
    <property type="entry name" value="K Homology domain, type 1"/>
    <property type="match status" value="3"/>
</dbReference>
<dbReference type="InterPro" id="IPR036612">
    <property type="entry name" value="KH_dom_type_1_sf"/>
</dbReference>
<feature type="domain" description="K Homology" evidence="4">
    <location>
        <begin position="121"/>
        <end position="192"/>
    </location>
</feature>
<proteinExistence type="predicted"/>
<dbReference type="SUPFAM" id="SSF54791">
    <property type="entry name" value="Eukaryotic type KH-domain (KH-domain type I)"/>
    <property type="match status" value="3"/>
</dbReference>
<dbReference type="CDD" id="cd22456">
    <property type="entry name" value="KH-I_Rnc1_rpt2"/>
    <property type="match status" value="1"/>
</dbReference>
<evidence type="ECO:0000313" key="5">
    <source>
        <dbReference type="EMBL" id="KAK7207733.1"/>
    </source>
</evidence>
<feature type="region of interest" description="Disordered" evidence="3">
    <location>
        <begin position="209"/>
        <end position="258"/>
    </location>
</feature>
<sequence>MSDIHQQQYDQPSNGHIDQQADQSDEQPAFTEESFAVAPLTLRALVSSKEAGVIIGKQGKNVADMRDATGVKAGVSKPVPGVHDRVLTVTGTLEGVARAYAMAAQTLIDSPPPAAIPVTSNSTTIRLLVAHSQMGTIIGRQGSKIKQIQDDCNVRMVASKDILPGSTERIVEVHGAADAIRLAVWEIGKCLIADWQRGSTTILYNPQAKDYTSHSGSMRTRTGNPADFDNGDASSGAAAGAPTSGSSPSNGGGPEQTQNIAIPADMVGCIIGRGGTKIQDIRRVSGARISIAKQPHDESGERMFTIRGTADENERALFLLYEQLENEKVRRQMEQENVDQELEQE</sequence>
<dbReference type="SMART" id="SM00322">
    <property type="entry name" value="KH"/>
    <property type="match status" value="3"/>
</dbReference>
<dbReference type="Pfam" id="PF00013">
    <property type="entry name" value="KH_1"/>
    <property type="match status" value="3"/>
</dbReference>
<evidence type="ECO:0000256" key="1">
    <source>
        <dbReference type="ARBA" id="ARBA00022737"/>
    </source>
</evidence>
<feature type="domain" description="K Homology" evidence="4">
    <location>
        <begin position="254"/>
        <end position="325"/>
    </location>
</feature>
<evidence type="ECO:0000313" key="6">
    <source>
        <dbReference type="Proteomes" id="UP001498771"/>
    </source>
</evidence>
<feature type="compositionally biased region" description="Polar residues" evidence="3">
    <location>
        <begin position="1"/>
        <end position="22"/>
    </location>
</feature>
<dbReference type="InterPro" id="IPR049786">
    <property type="entry name" value="Rnc1_KH-I_3"/>
</dbReference>
<dbReference type="CDD" id="cd22455">
    <property type="entry name" value="KH-I_Rnc1_rpt1"/>
    <property type="match status" value="1"/>
</dbReference>
<gene>
    <name evidence="5" type="ORF">BZA70DRAFT_298327</name>
</gene>
<feature type="domain" description="K Homology" evidence="4">
    <location>
        <begin position="38"/>
        <end position="108"/>
    </location>
</feature>
<feature type="compositionally biased region" description="Polar residues" evidence="3">
    <location>
        <begin position="213"/>
        <end position="223"/>
    </location>
</feature>
<feature type="compositionally biased region" description="Low complexity" evidence="3">
    <location>
        <begin position="233"/>
        <end position="249"/>
    </location>
</feature>
<evidence type="ECO:0000256" key="3">
    <source>
        <dbReference type="SAM" id="MobiDB-lite"/>
    </source>
</evidence>